<dbReference type="Pfam" id="PF00028">
    <property type="entry name" value="Cadherin"/>
    <property type="match status" value="11"/>
</dbReference>
<evidence type="ECO:0000313" key="16">
    <source>
        <dbReference type="EMBL" id="KAL0266407.1"/>
    </source>
</evidence>
<feature type="domain" description="Cadherin" evidence="15">
    <location>
        <begin position="1183"/>
        <end position="1302"/>
    </location>
</feature>
<dbReference type="PRINTS" id="PR00205">
    <property type="entry name" value="CADHERIN"/>
</dbReference>
<dbReference type="EMBL" id="JARGDH010000005">
    <property type="protein sequence ID" value="KAL0266407.1"/>
    <property type="molecule type" value="Genomic_DNA"/>
</dbReference>
<dbReference type="InterPro" id="IPR020894">
    <property type="entry name" value="Cadherin_CS"/>
</dbReference>
<keyword evidence="4 14" id="KW-0732">Signal</keyword>
<keyword evidence="11" id="KW-0325">Glycoprotein</keyword>
<dbReference type="GO" id="GO:0048731">
    <property type="term" value="P:system development"/>
    <property type="evidence" value="ECO:0007669"/>
    <property type="project" value="UniProtKB-ARBA"/>
</dbReference>
<dbReference type="InterPro" id="IPR002126">
    <property type="entry name" value="Cadherin-like_dom"/>
</dbReference>
<dbReference type="GO" id="GO:0005509">
    <property type="term" value="F:calcium ion binding"/>
    <property type="evidence" value="ECO:0007669"/>
    <property type="project" value="UniProtKB-UniRule"/>
</dbReference>
<evidence type="ECO:0000259" key="15">
    <source>
        <dbReference type="PROSITE" id="PS50268"/>
    </source>
</evidence>
<feature type="chain" id="PRO_5043665805" description="Cadherin domain-containing protein" evidence="14">
    <location>
        <begin position="20"/>
        <end position="1943"/>
    </location>
</feature>
<reference evidence="16" key="1">
    <citation type="journal article" date="2024" name="Gigascience">
        <title>Chromosome-level genome of the poultry shaft louse Menopon gallinae provides insight into the host-switching and adaptive evolution of parasitic lice.</title>
        <authorList>
            <person name="Xu Y."/>
            <person name="Ma L."/>
            <person name="Liu S."/>
            <person name="Liang Y."/>
            <person name="Liu Q."/>
            <person name="He Z."/>
            <person name="Tian L."/>
            <person name="Duan Y."/>
            <person name="Cai W."/>
            <person name="Li H."/>
            <person name="Song F."/>
        </authorList>
    </citation>
    <scope>NUCLEOTIDE SEQUENCE</scope>
    <source>
        <strain evidence="16">Cailab_2023a</strain>
    </source>
</reference>
<evidence type="ECO:0000256" key="8">
    <source>
        <dbReference type="ARBA" id="ARBA00022989"/>
    </source>
</evidence>
<dbReference type="PROSITE" id="PS50268">
    <property type="entry name" value="CADHERIN_2"/>
    <property type="match status" value="14"/>
</dbReference>
<keyword evidence="2" id="KW-0245">EGF-like domain</keyword>
<keyword evidence="3 13" id="KW-0812">Transmembrane</keyword>
<dbReference type="GO" id="GO:0008013">
    <property type="term" value="F:beta-catenin binding"/>
    <property type="evidence" value="ECO:0007669"/>
    <property type="project" value="TreeGrafter"/>
</dbReference>
<feature type="domain" description="Cadherin" evidence="15">
    <location>
        <begin position="1305"/>
        <end position="1414"/>
    </location>
</feature>
<feature type="domain" description="Cadherin" evidence="15">
    <location>
        <begin position="378"/>
        <end position="498"/>
    </location>
</feature>
<dbReference type="GO" id="GO:0016342">
    <property type="term" value="C:catenin complex"/>
    <property type="evidence" value="ECO:0007669"/>
    <property type="project" value="TreeGrafter"/>
</dbReference>
<feature type="domain" description="Cadherin" evidence="15">
    <location>
        <begin position="33"/>
        <end position="133"/>
    </location>
</feature>
<keyword evidence="6 12" id="KW-0106">Calcium</keyword>
<evidence type="ECO:0000256" key="5">
    <source>
        <dbReference type="ARBA" id="ARBA00022737"/>
    </source>
</evidence>
<dbReference type="SMART" id="SM00112">
    <property type="entry name" value="CA"/>
    <property type="match status" value="13"/>
</dbReference>
<feature type="domain" description="Cadherin" evidence="15">
    <location>
        <begin position="1076"/>
        <end position="1182"/>
    </location>
</feature>
<feature type="domain" description="Cadherin" evidence="15">
    <location>
        <begin position="827"/>
        <end position="943"/>
    </location>
</feature>
<feature type="domain" description="Cadherin" evidence="15">
    <location>
        <begin position="1419"/>
        <end position="1538"/>
    </location>
</feature>
<feature type="signal peptide" evidence="14">
    <location>
        <begin position="1"/>
        <end position="19"/>
    </location>
</feature>
<dbReference type="InterPro" id="IPR039808">
    <property type="entry name" value="Cadherin"/>
</dbReference>
<accession>A0AAW2H9I1</accession>
<dbReference type="GO" id="GO:0008104">
    <property type="term" value="P:intracellular protein localization"/>
    <property type="evidence" value="ECO:0007669"/>
    <property type="project" value="UniProtKB-ARBA"/>
</dbReference>
<dbReference type="InterPro" id="IPR015919">
    <property type="entry name" value="Cadherin-like_sf"/>
</dbReference>
<feature type="domain" description="Cadherin" evidence="15">
    <location>
        <begin position="1539"/>
        <end position="1665"/>
    </location>
</feature>
<dbReference type="GO" id="GO:0030154">
    <property type="term" value="P:cell differentiation"/>
    <property type="evidence" value="ECO:0007669"/>
    <property type="project" value="UniProtKB-ARBA"/>
</dbReference>
<comment type="subcellular location">
    <subcellularLocation>
        <location evidence="1">Cell membrane</location>
        <topology evidence="1">Single-pass type I membrane protein</topology>
    </subcellularLocation>
</comment>
<feature type="transmembrane region" description="Helical" evidence="13">
    <location>
        <begin position="1765"/>
        <end position="1789"/>
    </location>
</feature>
<dbReference type="FunFam" id="2.60.40.60:FF:000020">
    <property type="entry name" value="Dachsous cadherin-related 1b"/>
    <property type="match status" value="2"/>
</dbReference>
<dbReference type="GO" id="GO:0045296">
    <property type="term" value="F:cadherin binding"/>
    <property type="evidence" value="ECO:0007669"/>
    <property type="project" value="TreeGrafter"/>
</dbReference>
<keyword evidence="5" id="KW-0677">Repeat</keyword>
<dbReference type="GO" id="GO:0001736">
    <property type="term" value="P:establishment of planar polarity"/>
    <property type="evidence" value="ECO:0007669"/>
    <property type="project" value="UniProtKB-ARBA"/>
</dbReference>
<dbReference type="GO" id="GO:0016477">
    <property type="term" value="P:cell migration"/>
    <property type="evidence" value="ECO:0007669"/>
    <property type="project" value="TreeGrafter"/>
</dbReference>
<dbReference type="PROSITE" id="PS00232">
    <property type="entry name" value="CADHERIN_1"/>
    <property type="match status" value="4"/>
</dbReference>
<evidence type="ECO:0000256" key="1">
    <source>
        <dbReference type="ARBA" id="ARBA00004251"/>
    </source>
</evidence>
<evidence type="ECO:0000256" key="2">
    <source>
        <dbReference type="ARBA" id="ARBA00022536"/>
    </source>
</evidence>
<feature type="domain" description="Cadherin" evidence="15">
    <location>
        <begin position="951"/>
        <end position="1075"/>
    </location>
</feature>
<name>A0AAW2H9I1_9NEOP</name>
<keyword evidence="9 13" id="KW-0472">Membrane</keyword>
<feature type="domain" description="Cadherin" evidence="15">
    <location>
        <begin position="602"/>
        <end position="711"/>
    </location>
</feature>
<evidence type="ECO:0000256" key="13">
    <source>
        <dbReference type="SAM" id="Phobius"/>
    </source>
</evidence>
<dbReference type="PANTHER" id="PTHR24027:SF438">
    <property type="entry name" value="CADHERIN 23"/>
    <property type="match status" value="1"/>
</dbReference>
<feature type="domain" description="Cadherin" evidence="15">
    <location>
        <begin position="499"/>
        <end position="601"/>
    </location>
</feature>
<gene>
    <name evidence="16" type="ORF">PYX00_008956</name>
</gene>
<keyword evidence="7" id="KW-0130">Cell adhesion</keyword>
<feature type="domain" description="Cadherin" evidence="15">
    <location>
        <begin position="134"/>
        <end position="251"/>
    </location>
</feature>
<feature type="domain" description="Cadherin" evidence="15">
    <location>
        <begin position="720"/>
        <end position="826"/>
    </location>
</feature>
<evidence type="ECO:0000256" key="11">
    <source>
        <dbReference type="ARBA" id="ARBA00023180"/>
    </source>
</evidence>
<keyword evidence="10" id="KW-1015">Disulfide bond</keyword>
<sequence length="1943" mass="216392">MNLTTPFLALLLLLSSALAQLGVVNRAPQFLPNGDMSRFAIPEDTPPGSAVYKLSGSDPEGSRVIYSISGDHFTVDKDTGIVSTVKSFDRETQDLLTVVISITDEGIGGSEPNTVSLLREIPVLDINDNYPIFYNRPYSFSLFENTAVGKKLFSNISVEDADGGINGDVILSCTPPGDETCSIFDISTDKITDGKYKGIVTLLRPLDYETRSSYSMTVKATDRAKDPKRRLTATANIVIDILDIQDQPPVFINAPYSATVSENTEEGTSILRVGARDGDIGDPRTVRLEILGDTLGYFRLRPVQEESTETSYPVSYYDLVTTDNYLDREHEDVLQNGGIYTFTLRAVELINNELPAEFSETTVTIVIRDEDDQLPTFNQDAFEISVSEDIGLDSPLPGLNMIITDEDIGENAQYFLSLRDVQNVGNTFTVQPRSGTGRTAVVVRVNDTTNLDYEDEDLRTLIFDIVAGISNEYNVVREVAKSRVTVHLLDANDNAPKFANQSYYVSVPEDFPPNSMIYEVAATDPDSGLFGTIRYHLKGFGSHKFKTDRLKGGVYSASTPLDYETQKSYNLNLVAIDGGNRTTSTNIYVDIEDVNDNKPKFDSNEYSRIIRESAKTFQPEFYVRATDADGPKHGGGKIEYEIVSKNHNREVFSINKDTGELILLGPVSSSDTPKGQYEMVVRAWDYGEPRLYEDARVNVRVGVVGNQRPYFKGNVRNQNGGPVYMLTVRENIKPNEEIKRLEAVDPDGADSRLLYYLADGGKDNFIVEETTGILRTSPYSNFDLETNPNMYELRVITIDSGSPIPETGTTSVMVNVTDVNNKPPRFSENTYTTYVSENAEVNSTVLTVTAEDPDENYKIRYRILKPLKIYDKAGLLSEKDEDIFGIDEETGEVTVMRRLDHNLVNYVIARIEAQDVNGEENEQTAVTELLLYVQATNEKNPIFLATNWTTKNPVIKVKINEEIEKNTIVYTLKAKDPVKNKTKIRYDAYQNDHYDTFNVSENGNVIVLKRLDYEEIARKVYNLSVRAVIVEELYYDIQKKPKETILDLQSAPKVRYTDSILSIEILNINDNPPMFEDESYTKRVLESIRYPEVVLKVTAVDADEDVVTYTLSGENAGHFVINSTTGEITVAKNVSLDREKRHIYKLNVTASDKNSSGRTKIHKSTAQVVIEVLDVNDNPPTFPKPLYSAVVPENVPVGTMITKMQATDADLGVSGEVHYQIIEESDAVGFFRIDQETGEVSTNRALTGKGRNEPYNIIIKASDKGDLALDANGRKNQKSLSSEVTLSIYVGDVVKNDGVPVFIKPTLNQVIKISENASVGAPVFQVIANDPDDANSAEGQIRYKFLEDGKMGDENPFKIHFESGLISTKLPLDRETKASYDVIIVAHDLGEVPQQATRVLHIEILDVDDHKPYFRRSIDEPPMTVNVVEEGAPGSEIGFLQALDDDAGDNAKIDYIISYGNEQNLFNITRTDDNVGVITTNGRLNREEVDHHLITVKCYKLSADGKKLNYYRPYNRQDPSERQVLIKVEDIDDNNPKFDNGNFSIGVRLNVPPETTLMTLRAEDADADSAPMEYYIKNITFTRLGRPDPRIMDMTRDERVFHMDARSGELKTIGSIQNLGDGYFDLMISANNSADSAKAANATVRIFLLRDRGLLKFVFNDPPAEVKKRIPELESAVASALNDQVKVNVYDTQFHSKKDGSLDFSSTSSCFQIIGKEPYSIKRMEKLLNDPKNKNLKRVFSKFNIQEVTRCAAITSRNETSWVEIWVLVISALIGVLAIIAACTICCLYRRYKKSLKRRTVRPEADYVTVHSARSGSVLGSQLSPNFGSQMYLSKSDRSVLGSQTLKGSQLMMNQPATQLGSQLIINNPKTNYTPTPSGYGDRPGTGAIIMGSSQMLVPNAAIVGDGTYDEQSQIFGAEDLGSQVMYEYVGDGADNMAFEDNS</sequence>
<feature type="domain" description="Cadherin" evidence="15">
    <location>
        <begin position="252"/>
        <end position="377"/>
    </location>
</feature>
<keyword evidence="8 13" id="KW-1133">Transmembrane helix</keyword>
<dbReference type="GO" id="GO:0007156">
    <property type="term" value="P:homophilic cell adhesion via plasma membrane adhesion molecules"/>
    <property type="evidence" value="ECO:0007669"/>
    <property type="project" value="InterPro"/>
</dbReference>
<evidence type="ECO:0000256" key="3">
    <source>
        <dbReference type="ARBA" id="ARBA00022692"/>
    </source>
</evidence>
<comment type="caution">
    <text evidence="16">The sequence shown here is derived from an EMBL/GenBank/DDBJ whole genome shotgun (WGS) entry which is preliminary data.</text>
</comment>
<dbReference type="CDD" id="cd11304">
    <property type="entry name" value="Cadherin_repeat"/>
    <property type="match status" value="13"/>
</dbReference>
<evidence type="ECO:0000256" key="12">
    <source>
        <dbReference type="PROSITE-ProRule" id="PRU00043"/>
    </source>
</evidence>
<evidence type="ECO:0000256" key="4">
    <source>
        <dbReference type="ARBA" id="ARBA00022729"/>
    </source>
</evidence>
<dbReference type="GO" id="GO:0048589">
    <property type="term" value="P:developmental growth"/>
    <property type="evidence" value="ECO:0007669"/>
    <property type="project" value="UniProtKB-ARBA"/>
</dbReference>
<dbReference type="PANTHER" id="PTHR24027">
    <property type="entry name" value="CADHERIN-23"/>
    <property type="match status" value="1"/>
</dbReference>
<protein>
    <recommendedName>
        <fullName evidence="15">Cadherin domain-containing protein</fullName>
    </recommendedName>
</protein>
<evidence type="ECO:0000256" key="7">
    <source>
        <dbReference type="ARBA" id="ARBA00022889"/>
    </source>
</evidence>
<evidence type="ECO:0000256" key="10">
    <source>
        <dbReference type="ARBA" id="ARBA00023157"/>
    </source>
</evidence>
<evidence type="ECO:0000256" key="6">
    <source>
        <dbReference type="ARBA" id="ARBA00022837"/>
    </source>
</evidence>
<proteinExistence type="predicted"/>
<dbReference type="FunFam" id="2.60.40.60:FF:000039">
    <property type="entry name" value="FAT atypical cadherin 3"/>
    <property type="match status" value="1"/>
</dbReference>
<organism evidence="16">
    <name type="scientific">Menopon gallinae</name>
    <name type="common">poultry shaft louse</name>
    <dbReference type="NCBI Taxonomy" id="328185"/>
    <lineage>
        <taxon>Eukaryota</taxon>
        <taxon>Metazoa</taxon>
        <taxon>Ecdysozoa</taxon>
        <taxon>Arthropoda</taxon>
        <taxon>Hexapoda</taxon>
        <taxon>Insecta</taxon>
        <taxon>Pterygota</taxon>
        <taxon>Neoptera</taxon>
        <taxon>Paraneoptera</taxon>
        <taxon>Psocodea</taxon>
        <taxon>Troctomorpha</taxon>
        <taxon>Phthiraptera</taxon>
        <taxon>Amblycera</taxon>
        <taxon>Menoponidae</taxon>
        <taxon>Menopon</taxon>
    </lineage>
</organism>
<dbReference type="FunFam" id="2.60.40.60:FF:000033">
    <property type="entry name" value="FAT atypical cadherin 1"/>
    <property type="match status" value="1"/>
</dbReference>
<evidence type="ECO:0000256" key="9">
    <source>
        <dbReference type="ARBA" id="ARBA00023136"/>
    </source>
</evidence>
<dbReference type="GO" id="GO:0007163">
    <property type="term" value="P:establishment or maintenance of cell polarity"/>
    <property type="evidence" value="ECO:0007669"/>
    <property type="project" value="UniProtKB-ARBA"/>
</dbReference>
<dbReference type="SUPFAM" id="SSF49313">
    <property type="entry name" value="Cadherin-like"/>
    <property type="match status" value="14"/>
</dbReference>
<dbReference type="GO" id="GO:0048513">
    <property type="term" value="P:animal organ development"/>
    <property type="evidence" value="ECO:0007669"/>
    <property type="project" value="UniProtKB-ARBA"/>
</dbReference>
<dbReference type="Gene3D" id="2.60.40.60">
    <property type="entry name" value="Cadherins"/>
    <property type="match status" value="14"/>
</dbReference>
<evidence type="ECO:0000256" key="14">
    <source>
        <dbReference type="SAM" id="SignalP"/>
    </source>
</evidence>